<dbReference type="Proteomes" id="UP000239203">
    <property type="component" value="Unassembled WGS sequence"/>
</dbReference>
<evidence type="ECO:0000313" key="2">
    <source>
        <dbReference type="Proteomes" id="UP000239203"/>
    </source>
</evidence>
<comment type="caution">
    <text evidence="1">The sequence shown here is derived from an EMBL/GenBank/DDBJ whole genome shotgun (WGS) entry which is preliminary data.</text>
</comment>
<gene>
    <name evidence="1" type="ORF">CLV40_11934</name>
</gene>
<dbReference type="RefSeq" id="WP_181043765.1">
    <property type="nucleotide sequence ID" value="NZ_CP154825.1"/>
</dbReference>
<keyword evidence="2" id="KW-1185">Reference proteome</keyword>
<reference evidence="1 2" key="1">
    <citation type="submission" date="2018-02" db="EMBL/GenBank/DDBJ databases">
        <title>Genomic Encyclopedia of Archaeal and Bacterial Type Strains, Phase II (KMG-II): from individual species to whole genera.</title>
        <authorList>
            <person name="Goeker M."/>
        </authorList>
    </citation>
    <scope>NUCLEOTIDE SEQUENCE [LARGE SCALE GENOMIC DNA]</scope>
    <source>
        <strain evidence="1 2">YU 961-1</strain>
    </source>
</reference>
<organism evidence="1 2">
    <name type="scientific">Actinokineospora auranticolor</name>
    <dbReference type="NCBI Taxonomy" id="155976"/>
    <lineage>
        <taxon>Bacteria</taxon>
        <taxon>Bacillati</taxon>
        <taxon>Actinomycetota</taxon>
        <taxon>Actinomycetes</taxon>
        <taxon>Pseudonocardiales</taxon>
        <taxon>Pseudonocardiaceae</taxon>
        <taxon>Actinokineospora</taxon>
    </lineage>
</organism>
<accession>A0A2S6GGZ3</accession>
<evidence type="ECO:0000313" key="1">
    <source>
        <dbReference type="EMBL" id="PPK64470.1"/>
    </source>
</evidence>
<name>A0A2S6GGZ3_9PSEU</name>
<dbReference type="EMBL" id="PTIX01000019">
    <property type="protein sequence ID" value="PPK64470.1"/>
    <property type="molecule type" value="Genomic_DNA"/>
</dbReference>
<protein>
    <submittedName>
        <fullName evidence="1">Uncharacterized protein</fullName>
    </submittedName>
</protein>
<dbReference type="AlphaFoldDB" id="A0A2S6GGZ3"/>
<sequence length="158" mass="17744">MTSTEPTDIETGRWDLVAQTITTRASELRLLQVQLAKRARVSLAIVRELQLNTHERRRSVRTLEALSAALELHPQHLCAVARGEIPPPLRVDEAQEEREDTILTRLADLEQRLANISTMLTSAFADPRSTFVAEVHRHLSPDCECEGVLPALIVVRPQ</sequence>
<proteinExistence type="predicted"/>